<feature type="compositionally biased region" description="Basic and acidic residues" evidence="1">
    <location>
        <begin position="133"/>
        <end position="145"/>
    </location>
</feature>
<proteinExistence type="predicted"/>
<gene>
    <name evidence="2" type="ORF">PoB_006746700</name>
</gene>
<comment type="caution">
    <text evidence="2">The sequence shown here is derived from an EMBL/GenBank/DDBJ whole genome shotgun (WGS) entry which is preliminary data.</text>
</comment>
<dbReference type="Proteomes" id="UP000735302">
    <property type="component" value="Unassembled WGS sequence"/>
</dbReference>
<evidence type="ECO:0000313" key="2">
    <source>
        <dbReference type="EMBL" id="GFO40962.1"/>
    </source>
</evidence>
<reference evidence="2 3" key="1">
    <citation type="journal article" date="2021" name="Elife">
        <title>Chloroplast acquisition without the gene transfer in kleptoplastic sea slugs, Plakobranchus ocellatus.</title>
        <authorList>
            <person name="Maeda T."/>
            <person name="Takahashi S."/>
            <person name="Yoshida T."/>
            <person name="Shimamura S."/>
            <person name="Takaki Y."/>
            <person name="Nagai Y."/>
            <person name="Toyoda A."/>
            <person name="Suzuki Y."/>
            <person name="Arimoto A."/>
            <person name="Ishii H."/>
            <person name="Satoh N."/>
            <person name="Nishiyama T."/>
            <person name="Hasebe M."/>
            <person name="Maruyama T."/>
            <person name="Minagawa J."/>
            <person name="Obokata J."/>
            <person name="Shigenobu S."/>
        </authorList>
    </citation>
    <scope>NUCLEOTIDE SEQUENCE [LARGE SCALE GENOMIC DNA]</scope>
</reference>
<feature type="compositionally biased region" description="Polar residues" evidence="1">
    <location>
        <begin position="162"/>
        <end position="172"/>
    </location>
</feature>
<keyword evidence="3" id="KW-1185">Reference proteome</keyword>
<evidence type="ECO:0000256" key="1">
    <source>
        <dbReference type="SAM" id="MobiDB-lite"/>
    </source>
</evidence>
<dbReference type="AlphaFoldDB" id="A0AAV4D9U6"/>
<organism evidence="2 3">
    <name type="scientific">Plakobranchus ocellatus</name>
    <dbReference type="NCBI Taxonomy" id="259542"/>
    <lineage>
        <taxon>Eukaryota</taxon>
        <taxon>Metazoa</taxon>
        <taxon>Spiralia</taxon>
        <taxon>Lophotrochozoa</taxon>
        <taxon>Mollusca</taxon>
        <taxon>Gastropoda</taxon>
        <taxon>Heterobranchia</taxon>
        <taxon>Euthyneura</taxon>
        <taxon>Panpulmonata</taxon>
        <taxon>Sacoglossa</taxon>
        <taxon>Placobranchoidea</taxon>
        <taxon>Plakobranchidae</taxon>
        <taxon>Plakobranchus</taxon>
    </lineage>
</organism>
<accession>A0AAV4D9U6</accession>
<sequence>METKGEDGNMNSMSQSILERLLPWLSPNLRTPQDNFYFRDIEPDYLEDDLRFDDIAPGMNYEDAMTGNSHQRMEAGDLGNQQTAVADLDQFSIIKESKPSLSFGPTCSGSGTSHVFRRHKNRKSVSETQARNRQGDESSFKVAQRHEAESLNVAEYKNSTAFGTDSSLNKNFSAKDQENEEKKKAKQEKDHQILMLLQQKKAEKDDETNHDLDVRIAAPISTFEQYSLGPPYDTTVQRIPVPNQPNIYLRHKDEIAGVCCERKQCRAYAEIHKMSAFFEDAMFQEDKIKERANYACNQSLTTNLTILEVLIEVALTNQATCAEEDRQRRKELYGIDRNPLARCLFCAKRIQVDIMEPGDGCDNVLCP</sequence>
<feature type="compositionally biased region" description="Basic and acidic residues" evidence="1">
    <location>
        <begin position="173"/>
        <end position="191"/>
    </location>
</feature>
<dbReference type="EMBL" id="BLXT01007646">
    <property type="protein sequence ID" value="GFO40962.1"/>
    <property type="molecule type" value="Genomic_DNA"/>
</dbReference>
<feature type="region of interest" description="Disordered" evidence="1">
    <location>
        <begin position="162"/>
        <end position="191"/>
    </location>
</feature>
<protein>
    <submittedName>
        <fullName evidence="2">Uncharacterized protein</fullName>
    </submittedName>
</protein>
<feature type="region of interest" description="Disordered" evidence="1">
    <location>
        <begin position="99"/>
        <end position="145"/>
    </location>
</feature>
<feature type="compositionally biased region" description="Polar residues" evidence="1">
    <location>
        <begin position="99"/>
        <end position="113"/>
    </location>
</feature>
<name>A0AAV4D9U6_9GAST</name>
<evidence type="ECO:0000313" key="3">
    <source>
        <dbReference type="Proteomes" id="UP000735302"/>
    </source>
</evidence>